<dbReference type="SUPFAM" id="SSF56672">
    <property type="entry name" value="DNA/RNA polymerases"/>
    <property type="match status" value="1"/>
</dbReference>
<feature type="domain" description="DNA-directed DNA polymerase family A palm" evidence="2">
    <location>
        <begin position="31"/>
        <end position="193"/>
    </location>
</feature>
<dbReference type="InterPro" id="IPR043502">
    <property type="entry name" value="DNA/RNA_pol_sf"/>
</dbReference>
<protein>
    <recommendedName>
        <fullName evidence="2">DNA-directed DNA polymerase family A palm domain-containing protein</fullName>
    </recommendedName>
</protein>
<dbReference type="RefSeq" id="YP_009306367.1">
    <property type="nucleotide sequence ID" value="NC_031368.1"/>
</dbReference>
<reference evidence="3" key="1">
    <citation type="journal article" date="2016" name="Genome Biol. Evol.">
        <title>Evolutionary Dynamics of Chloroplast Genomes in Low Light: A Case Study of the Endolithic Green Alga Ostreobium quekettii.</title>
        <authorList>
            <person name="R Marcelino V."/>
            <person name="Cremen M.C."/>
            <person name="Jackson C.J."/>
            <person name="Larkum A.A."/>
            <person name="Verbruggen H."/>
        </authorList>
    </citation>
    <scope>NUCLEOTIDE SEQUENCE</scope>
</reference>
<organism evidence="3">
    <name type="scientific">Caulerpa cliftonii</name>
    <dbReference type="NCBI Taxonomy" id="1004391"/>
    <lineage>
        <taxon>Eukaryota</taxon>
        <taxon>Viridiplantae</taxon>
        <taxon>Chlorophyta</taxon>
        <taxon>core chlorophytes</taxon>
        <taxon>Ulvophyceae</taxon>
        <taxon>TCBD clade</taxon>
        <taxon>Bryopsidales</taxon>
        <taxon>Halimedineae</taxon>
        <taxon>Caulerpaceae</taxon>
        <taxon>Caulerpa</taxon>
    </lineage>
</organism>
<dbReference type="Gene3D" id="3.30.70.370">
    <property type="match status" value="1"/>
</dbReference>
<proteinExistence type="predicted"/>
<dbReference type="PANTHER" id="PTHR10133:SF27">
    <property type="entry name" value="DNA POLYMERASE NU"/>
    <property type="match status" value="1"/>
</dbReference>
<dbReference type="PANTHER" id="PTHR10133">
    <property type="entry name" value="DNA POLYMERASE I"/>
    <property type="match status" value="1"/>
</dbReference>
<evidence type="ECO:0000256" key="1">
    <source>
        <dbReference type="ARBA" id="ARBA00022705"/>
    </source>
</evidence>
<sequence length="196" mass="22604">MAHSPPSDKPGSNVFEQFFSSSPDNTYLSPEEHKFLSLFLNTKSTIAQRQQCKNLNKHIDQESLKVFPQWEIYGADTGPVTVKSPPIQQIPRDTFFRELFVSGSGESLIIQDLSMIELIIFAVLAKETKMLDVFDQAQDLHTFFAAIFLNIGYDQLIPEKETHFNQFKKLRNLMKRVNFGMVYLMGVKSLYERMLK</sequence>
<evidence type="ECO:0000313" key="3">
    <source>
        <dbReference type="EMBL" id="AOP19271.1"/>
    </source>
</evidence>
<dbReference type="GO" id="GO:0003887">
    <property type="term" value="F:DNA-directed DNA polymerase activity"/>
    <property type="evidence" value="ECO:0007669"/>
    <property type="project" value="InterPro"/>
</dbReference>
<accession>A0A1C9JBQ5</accession>
<dbReference type="GO" id="GO:0006261">
    <property type="term" value="P:DNA-templated DNA replication"/>
    <property type="evidence" value="ECO:0007669"/>
    <property type="project" value="InterPro"/>
</dbReference>
<dbReference type="EMBL" id="KX808498">
    <property type="protein sequence ID" value="AOP19271.1"/>
    <property type="molecule type" value="Genomic_DNA"/>
</dbReference>
<keyword evidence="3" id="KW-0934">Plastid</keyword>
<name>A0A1C9JBQ5_9CHLO</name>
<dbReference type="Pfam" id="PF00476">
    <property type="entry name" value="DNA_pol_A"/>
    <property type="match status" value="1"/>
</dbReference>
<dbReference type="AlphaFoldDB" id="A0A1C9JBQ5"/>
<dbReference type="InterPro" id="IPR002298">
    <property type="entry name" value="DNA_polymerase_A"/>
</dbReference>
<keyword evidence="3" id="KW-0150">Chloroplast</keyword>
<dbReference type="Gene3D" id="1.10.150.20">
    <property type="entry name" value="5' to 3' exonuclease, C-terminal subdomain"/>
    <property type="match status" value="1"/>
</dbReference>
<dbReference type="GO" id="GO:0006302">
    <property type="term" value="P:double-strand break repair"/>
    <property type="evidence" value="ECO:0007669"/>
    <property type="project" value="TreeGrafter"/>
</dbReference>
<geneLocation type="chloroplast" evidence="3"/>
<evidence type="ECO:0000259" key="2">
    <source>
        <dbReference type="Pfam" id="PF00476"/>
    </source>
</evidence>
<dbReference type="GeneID" id="29288774"/>
<dbReference type="GO" id="GO:0003677">
    <property type="term" value="F:DNA binding"/>
    <property type="evidence" value="ECO:0007669"/>
    <property type="project" value="InterPro"/>
</dbReference>
<dbReference type="InterPro" id="IPR001098">
    <property type="entry name" value="DNA-dir_DNA_pol_A_palm_dom"/>
</dbReference>
<gene>
    <name evidence="3" type="primary">orf196</name>
</gene>
<keyword evidence="1" id="KW-0235">DNA replication</keyword>
<reference evidence="3" key="2">
    <citation type="submission" date="2016-08" db="EMBL/GenBank/DDBJ databases">
        <authorList>
            <person name="Seilhamer J.J."/>
        </authorList>
    </citation>
    <scope>NUCLEOTIDE SEQUENCE</scope>
</reference>